<dbReference type="STRING" id="224129.A0A1W4XSN3"/>
<reference evidence="5" key="1">
    <citation type="submission" date="2025-08" db="UniProtKB">
        <authorList>
            <consortium name="RefSeq"/>
        </authorList>
    </citation>
    <scope>IDENTIFICATION</scope>
    <source>
        <tissue evidence="5">Entire body</tissue>
    </source>
</reference>
<dbReference type="PANTHER" id="PTHR22767">
    <property type="entry name" value="N-TERMINAL ACETYLTRANSFERASE-RELATED"/>
    <property type="match status" value="1"/>
</dbReference>
<sequence>MASRAHVQDNSVVERRLRPVYDWLDTGNNKKALQECDKVLKKTPNLHCAKALKALALLRIGKESECTTLLNNLVAEKPSDDATLQAITLCYRELQHLDKICTLYQTAIQIDPSNEELHTHLFMSYVRISDFRMQQQSALNLYKLKPKNPYYCWAVMSVILQATRGQGKRDPQKKKVLLSLAERMMDKQKTEDKLEAEPEVQLYLIILELQEKYEEALAVLESPLGTMLTCSPPTMYKLPYLIKMKRWRGVNLFCKNILTESMDRWDVWKEYINSVFQLMSSKPHVNNHMDENIKTENSAGNGENEFYSVDDTPEKAHEFICSIVENGADNGKQRYLLRGPYLARFELCSHLIKVGTDTTDLLGETMELFIEYFHKFGHKSCCVSDLKIYLQLLDSDKRSELATRLLRDVGISATSVPKSEHQMQRHICSLQISRLCGNQRNLSSDYLQAMVTALSLHYQHGYQTYGTNLLPTDPGPSDAYAILASHVLYDLAIAQNSSQPLVCALVLLENLLRNSPSNFNAKLLCVKFYHLLGCGAGAHHWYESLDIKHLQLDSLGYIHCSQLYSRGMFTLAAGLYDTTLKFFTSNYKDSSDHLTFSYKFGSFIKLEEFMDFRERLNNSLHYVTTAVDKIILSLVQCSSIENLYSIDLVPKDNKIEWEELRDNRDVSVHLSWDPERIEGSMEDNLDMKLLVEQDMALLRLRFLLVRSFSISLDIVKSSDGVRSKHVEDLRDVLKDWKNTHSKVAEKHYKMFETICVAYPLPSHLHAYLELPFSECLIRVFDLFCAVATEVFTDDISALSKDVCTSLSRLVDNISRTIKVQNESKDCLWNAANVLEQVVNTVEVFSLTTLVCLLAHDLLKLPQGSKKSKKKVDSAFRDRLQEVAVHKKQQMQKIEESLDAWNYLGEFSDNLTDRLAALNLNVNGQDSVKEQLKSSHEIALKEIRIVLRSKVKLLSASFNS</sequence>
<evidence type="ECO:0000256" key="3">
    <source>
        <dbReference type="ARBA" id="ARBA00029872"/>
    </source>
</evidence>
<evidence type="ECO:0000313" key="4">
    <source>
        <dbReference type="Proteomes" id="UP000192223"/>
    </source>
</evidence>
<keyword evidence="4" id="KW-1185">Reference proteome</keyword>
<proteinExistence type="inferred from homology"/>
<evidence type="ECO:0000313" key="5">
    <source>
        <dbReference type="RefSeq" id="XP_018335478.1"/>
    </source>
</evidence>
<dbReference type="InterPro" id="IPR019183">
    <property type="entry name" value="NAA25_NatB_aux_su"/>
</dbReference>
<comment type="similarity">
    <text evidence="1">Belongs to the MDM20/NAA25 family.</text>
</comment>
<accession>A0A1W4XSN3</accession>
<evidence type="ECO:0000256" key="1">
    <source>
        <dbReference type="ARBA" id="ARBA00006298"/>
    </source>
</evidence>
<dbReference type="Proteomes" id="UP000192223">
    <property type="component" value="Unplaced"/>
</dbReference>
<dbReference type="OrthoDB" id="1874341at2759"/>
<dbReference type="RefSeq" id="XP_018335478.1">
    <property type="nucleotide sequence ID" value="XM_018479976.1"/>
</dbReference>
<dbReference type="CTD" id="42389"/>
<organism evidence="4 5">
    <name type="scientific">Agrilus planipennis</name>
    <name type="common">Emerald ash borer</name>
    <name type="synonym">Agrilus marcopoli</name>
    <dbReference type="NCBI Taxonomy" id="224129"/>
    <lineage>
        <taxon>Eukaryota</taxon>
        <taxon>Metazoa</taxon>
        <taxon>Ecdysozoa</taxon>
        <taxon>Arthropoda</taxon>
        <taxon>Hexapoda</taxon>
        <taxon>Insecta</taxon>
        <taxon>Pterygota</taxon>
        <taxon>Neoptera</taxon>
        <taxon>Endopterygota</taxon>
        <taxon>Coleoptera</taxon>
        <taxon>Polyphaga</taxon>
        <taxon>Elateriformia</taxon>
        <taxon>Buprestoidea</taxon>
        <taxon>Buprestidae</taxon>
        <taxon>Agrilinae</taxon>
        <taxon>Agrilus</taxon>
    </lineage>
</organism>
<dbReference type="AlphaFoldDB" id="A0A1W4XSN3"/>
<dbReference type="GO" id="GO:0031416">
    <property type="term" value="C:NatB complex"/>
    <property type="evidence" value="ECO:0007669"/>
    <property type="project" value="TreeGrafter"/>
</dbReference>
<evidence type="ECO:0000256" key="2">
    <source>
        <dbReference type="ARBA" id="ARBA00022803"/>
    </source>
</evidence>
<protein>
    <recommendedName>
        <fullName evidence="3">N-terminal acetyltransferase B complex subunit MDM20 homolog</fullName>
    </recommendedName>
</protein>
<dbReference type="Pfam" id="PF09797">
    <property type="entry name" value="NatB_MDM20"/>
    <property type="match status" value="1"/>
</dbReference>
<dbReference type="Gene3D" id="1.25.40.1040">
    <property type="match status" value="1"/>
</dbReference>
<dbReference type="SUPFAM" id="SSF48452">
    <property type="entry name" value="TPR-like"/>
    <property type="match status" value="1"/>
</dbReference>
<gene>
    <name evidence="5" type="primary">LOC108744277</name>
</gene>
<dbReference type="PANTHER" id="PTHR22767:SF3">
    <property type="entry name" value="N-ALPHA-ACETYLTRANSFERASE 25, NATB AUXILIARY SUBUNIT"/>
    <property type="match status" value="1"/>
</dbReference>
<dbReference type="InParanoid" id="A0A1W4XSN3"/>
<dbReference type="GeneID" id="108744277"/>
<dbReference type="InterPro" id="IPR011990">
    <property type="entry name" value="TPR-like_helical_dom_sf"/>
</dbReference>
<keyword evidence="2" id="KW-0802">TPR repeat</keyword>
<dbReference type="KEGG" id="apln:108744277"/>
<name>A0A1W4XSN3_AGRPL</name>
<dbReference type="FunCoup" id="A0A1W4XSN3">
    <property type="interactions" value="2149"/>
</dbReference>